<keyword evidence="2" id="KW-1185">Reference proteome</keyword>
<evidence type="ECO:0000313" key="1">
    <source>
        <dbReference type="EMBL" id="OYP57189.1"/>
    </source>
</evidence>
<reference evidence="1 2" key="1">
    <citation type="submission" date="2017-08" db="EMBL/GenBank/DDBJ databases">
        <title>Comparative genomics of non-oral Prevotella species.</title>
        <authorList>
            <person name="Accetto T."/>
            <person name="Nograsek B."/>
            <person name="Avgustin G."/>
        </authorList>
    </citation>
    <scope>NUCLEOTIDE SEQUENCE [LARGE SCALE GENOMIC DNA]</scope>
    <source>
        <strain evidence="1 2">TC1-1</strain>
    </source>
</reference>
<comment type="caution">
    <text evidence="1">The sequence shown here is derived from an EMBL/GenBank/DDBJ whole genome shotgun (WGS) entry which is preliminary data.</text>
</comment>
<name>A0ABX4EL44_SEGBR</name>
<dbReference type="InterPro" id="IPR011004">
    <property type="entry name" value="Trimer_LpxA-like_sf"/>
</dbReference>
<dbReference type="RefSeq" id="WP_094447994.1">
    <property type="nucleotide sequence ID" value="NZ_CP091802.1"/>
</dbReference>
<evidence type="ECO:0008006" key="3">
    <source>
        <dbReference type="Google" id="ProtNLM"/>
    </source>
</evidence>
<dbReference type="InterPro" id="IPR001451">
    <property type="entry name" value="Hexapep"/>
</dbReference>
<dbReference type="PANTHER" id="PTHR42811">
    <property type="entry name" value="SERINE ACETYLTRANSFERASE"/>
    <property type="match status" value="1"/>
</dbReference>
<sequence>MQNSNASSQIDLRRLRHLGYITGFQIPPNTCGPGLTLFHYGKIIVGNATLGENCTLFPSVLIGKKTSTGRSANIGNNVYICSGTKIIGDITIGDNVTIGQNCVIVKDIPSDSVVVTDSRQLRYLK</sequence>
<dbReference type="EMBL" id="NPJF01000009">
    <property type="protein sequence ID" value="OYP57189.1"/>
    <property type="molecule type" value="Genomic_DNA"/>
</dbReference>
<dbReference type="Pfam" id="PF00132">
    <property type="entry name" value="Hexapep"/>
    <property type="match status" value="1"/>
</dbReference>
<proteinExistence type="predicted"/>
<dbReference type="Proteomes" id="UP000216189">
    <property type="component" value="Unassembled WGS sequence"/>
</dbReference>
<organism evidence="1 2">
    <name type="scientific">Segatella bryantii</name>
    <name type="common">Prevotella bryantii</name>
    <dbReference type="NCBI Taxonomy" id="77095"/>
    <lineage>
        <taxon>Bacteria</taxon>
        <taxon>Pseudomonadati</taxon>
        <taxon>Bacteroidota</taxon>
        <taxon>Bacteroidia</taxon>
        <taxon>Bacteroidales</taxon>
        <taxon>Prevotellaceae</taxon>
        <taxon>Segatella</taxon>
    </lineage>
</organism>
<dbReference type="SUPFAM" id="SSF51161">
    <property type="entry name" value="Trimeric LpxA-like enzymes"/>
    <property type="match status" value="1"/>
</dbReference>
<evidence type="ECO:0000313" key="2">
    <source>
        <dbReference type="Proteomes" id="UP000216189"/>
    </source>
</evidence>
<gene>
    <name evidence="1" type="ORF">CIK91_01145</name>
</gene>
<dbReference type="Gene3D" id="2.160.10.10">
    <property type="entry name" value="Hexapeptide repeat proteins"/>
    <property type="match status" value="1"/>
</dbReference>
<protein>
    <recommendedName>
        <fullName evidence="3">Serine acetyltransferase</fullName>
    </recommendedName>
</protein>
<accession>A0ABX4EL44</accession>